<comment type="caution">
    <text evidence="1">The sequence shown here is derived from an EMBL/GenBank/DDBJ whole genome shotgun (WGS) entry which is preliminary data.</text>
</comment>
<dbReference type="InterPro" id="IPR006597">
    <property type="entry name" value="Sel1-like"/>
</dbReference>
<name>E6QR10_9ZZZZ</name>
<protein>
    <submittedName>
        <fullName evidence="1">Putative Sel1-like</fullName>
    </submittedName>
</protein>
<dbReference type="InterPro" id="IPR050767">
    <property type="entry name" value="Sel1_AlgK"/>
</dbReference>
<accession>E6QR10</accession>
<dbReference type="PANTHER" id="PTHR11102">
    <property type="entry name" value="SEL-1-LIKE PROTEIN"/>
    <property type="match status" value="1"/>
</dbReference>
<dbReference type="PANTHER" id="PTHR11102:SF160">
    <property type="entry name" value="ERAD-ASSOCIATED E3 UBIQUITIN-PROTEIN LIGASE COMPONENT HRD3"/>
    <property type="match status" value="1"/>
</dbReference>
<sequence>MAATLLDKNERTLRRWCTDGVLAVACTDAQGRTMFDIDAILALCGELKAADDEMCELISAADQGNAEAQNDLGTILLKAGRQASALTLFKMAADQDYPDAMHFLYQCHQSGMGTESNDALAMMWLSKAAAHGHKIAHLQLTGVQELAEQALHNTKRLD</sequence>
<dbReference type="EMBL" id="CABR01000045">
    <property type="protein sequence ID" value="CBI09681.1"/>
    <property type="molecule type" value="Genomic_DNA"/>
</dbReference>
<dbReference type="SMART" id="SM00671">
    <property type="entry name" value="SEL1"/>
    <property type="match status" value="2"/>
</dbReference>
<evidence type="ECO:0000313" key="1">
    <source>
        <dbReference type="EMBL" id="CBI09681.1"/>
    </source>
</evidence>
<dbReference type="Gene3D" id="1.25.40.10">
    <property type="entry name" value="Tetratricopeptide repeat domain"/>
    <property type="match status" value="1"/>
</dbReference>
<reference evidence="1" key="1">
    <citation type="submission" date="2009-10" db="EMBL/GenBank/DDBJ databases">
        <title>Diversity of trophic interactions inside an arsenic-rich microbial ecosystem.</title>
        <authorList>
            <person name="Bertin P.N."/>
            <person name="Heinrich-Salmeron A."/>
            <person name="Pelletier E."/>
            <person name="Goulhen-Chollet F."/>
            <person name="Arsene-Ploetze F."/>
            <person name="Gallien S."/>
            <person name="Calteau A."/>
            <person name="Vallenet D."/>
            <person name="Casiot C."/>
            <person name="Chane-Woon-Ming B."/>
            <person name="Giloteaux L."/>
            <person name="Barakat M."/>
            <person name="Bonnefoy V."/>
            <person name="Bruneel O."/>
            <person name="Chandler M."/>
            <person name="Cleiss J."/>
            <person name="Duran R."/>
            <person name="Elbaz-Poulichet F."/>
            <person name="Fonknechten N."/>
            <person name="Lauga B."/>
            <person name="Mornico D."/>
            <person name="Ortet P."/>
            <person name="Schaeffer C."/>
            <person name="Siguier P."/>
            <person name="Alexander Thil Smith A."/>
            <person name="Van Dorsselaer A."/>
            <person name="Weissenbach J."/>
            <person name="Medigue C."/>
            <person name="Le Paslier D."/>
        </authorList>
    </citation>
    <scope>NUCLEOTIDE SEQUENCE</scope>
</reference>
<dbReference type="InterPro" id="IPR011990">
    <property type="entry name" value="TPR-like_helical_dom_sf"/>
</dbReference>
<dbReference type="Pfam" id="PF08238">
    <property type="entry name" value="Sel1"/>
    <property type="match status" value="2"/>
</dbReference>
<dbReference type="SUPFAM" id="SSF81901">
    <property type="entry name" value="HCP-like"/>
    <property type="match status" value="1"/>
</dbReference>
<gene>
    <name evidence="1" type="ORF">CARN7_0421</name>
</gene>
<proteinExistence type="predicted"/>
<dbReference type="AlphaFoldDB" id="E6QR10"/>
<organism evidence="1">
    <name type="scientific">mine drainage metagenome</name>
    <dbReference type="NCBI Taxonomy" id="410659"/>
    <lineage>
        <taxon>unclassified sequences</taxon>
        <taxon>metagenomes</taxon>
        <taxon>ecological metagenomes</taxon>
    </lineage>
</organism>